<dbReference type="InterPro" id="IPR013216">
    <property type="entry name" value="Methyltransf_11"/>
</dbReference>
<gene>
    <name evidence="2" type="ORF">CCAM_LOCUS7191</name>
</gene>
<dbReference type="CDD" id="cd02440">
    <property type="entry name" value="AdoMet_MTases"/>
    <property type="match status" value="1"/>
</dbReference>
<dbReference type="InterPro" id="IPR029063">
    <property type="entry name" value="SAM-dependent_MTases_sf"/>
</dbReference>
<dbReference type="GO" id="GO:0009820">
    <property type="term" value="P:alkaloid metabolic process"/>
    <property type="evidence" value="ECO:0007669"/>
    <property type="project" value="UniProtKB-KW"/>
</dbReference>
<feature type="domain" description="Methyltransferase type 11" evidence="1">
    <location>
        <begin position="186"/>
        <end position="249"/>
    </location>
</feature>
<reference evidence="2 3" key="1">
    <citation type="submission" date="2018-04" db="EMBL/GenBank/DDBJ databases">
        <authorList>
            <person name="Vogel A."/>
        </authorList>
    </citation>
    <scope>NUCLEOTIDE SEQUENCE [LARGE SCALE GENOMIC DNA]</scope>
</reference>
<dbReference type="PANTHER" id="PTHR43036">
    <property type="entry name" value="OSJNBB0011N17.9 PROTEIN"/>
    <property type="match status" value="1"/>
</dbReference>
<dbReference type="SUPFAM" id="SSF53335">
    <property type="entry name" value="S-adenosyl-L-methionine-dependent methyltransferases"/>
    <property type="match status" value="1"/>
</dbReference>
<dbReference type="Proteomes" id="UP000595140">
    <property type="component" value="Unassembled WGS sequence"/>
</dbReference>
<dbReference type="AlphaFoldDB" id="A0A484KLU4"/>
<evidence type="ECO:0000313" key="2">
    <source>
        <dbReference type="EMBL" id="VFQ65415.1"/>
    </source>
</evidence>
<name>A0A484KLU4_9ASTE</name>
<organism evidence="2 3">
    <name type="scientific">Cuscuta campestris</name>
    <dbReference type="NCBI Taxonomy" id="132261"/>
    <lineage>
        <taxon>Eukaryota</taxon>
        <taxon>Viridiplantae</taxon>
        <taxon>Streptophyta</taxon>
        <taxon>Embryophyta</taxon>
        <taxon>Tracheophyta</taxon>
        <taxon>Spermatophyta</taxon>
        <taxon>Magnoliopsida</taxon>
        <taxon>eudicotyledons</taxon>
        <taxon>Gunneridae</taxon>
        <taxon>Pentapetalae</taxon>
        <taxon>asterids</taxon>
        <taxon>lamiids</taxon>
        <taxon>Solanales</taxon>
        <taxon>Convolvulaceae</taxon>
        <taxon>Cuscuteae</taxon>
        <taxon>Cuscuta</taxon>
        <taxon>Cuscuta subgen. Grammica</taxon>
        <taxon>Cuscuta sect. Cleistogrammica</taxon>
    </lineage>
</organism>
<proteinExistence type="predicted"/>
<dbReference type="GO" id="GO:0008757">
    <property type="term" value="F:S-adenosylmethionine-dependent methyltransferase activity"/>
    <property type="evidence" value="ECO:0007669"/>
    <property type="project" value="InterPro"/>
</dbReference>
<protein>
    <recommendedName>
        <fullName evidence="1">Methyltransferase type 11 domain-containing protein</fullName>
    </recommendedName>
</protein>
<accession>A0A484KLU4</accession>
<dbReference type="Pfam" id="PF08241">
    <property type="entry name" value="Methyltransf_11"/>
    <property type="match status" value="1"/>
</dbReference>
<evidence type="ECO:0000313" key="3">
    <source>
        <dbReference type="Proteomes" id="UP000595140"/>
    </source>
</evidence>
<dbReference type="PANTHER" id="PTHR43036:SF1">
    <property type="entry name" value="S-ADENOSYL-L-METHIONINE-DEPENDENT METHYLTRANSFERASES SUPERFAMILY PROTEIN"/>
    <property type="match status" value="1"/>
</dbReference>
<dbReference type="EMBL" id="OOIL02000451">
    <property type="protein sequence ID" value="VFQ65415.1"/>
    <property type="molecule type" value="Genomic_DNA"/>
</dbReference>
<sequence length="317" mass="35672">MTKQFGLRLLIPSVYHSSPLPATAAVSLCLSSFYAHRTSRKAVLLKRRGYCCSGYKTSRRLSFGVGLFMAADLGGKSFLASSSSAQKKGSIEQVLKNVNWPKQFPFKRADFERFDESKDSLFYEIPRFVTHIDDPAIAALTRYYKENLPPTNTPGVAILDMCSSWVSHYPAGYKQNKIVGLGMNEEELKLNPVLTEYVVQDLNINPILPFEDDTFDVITNTVSVDYLTKPLDVFKEMYRILKPRGVAIISFSNRCFWTKAISLWTSTGDDDHVMIVGSYFHYAGGFEPPEADDISPNPGRSDPMYVVYSRKQTTQSS</sequence>
<evidence type="ECO:0000259" key="1">
    <source>
        <dbReference type="Pfam" id="PF08241"/>
    </source>
</evidence>
<keyword evidence="3" id="KW-1185">Reference proteome</keyword>
<dbReference type="OrthoDB" id="2013972at2759"/>
<dbReference type="Gene3D" id="3.40.50.150">
    <property type="entry name" value="Vaccinia Virus protein VP39"/>
    <property type="match status" value="1"/>
</dbReference>